<protein>
    <submittedName>
        <fullName evidence="1">Uncharacterized protein</fullName>
    </submittedName>
</protein>
<sequence>MSWSYVGHVIATVPDKSSTAYRQGYCSLVRYYVCPDTSSVASCQGSRGTGRGLVWRVGSTASSVIKGTTSWSQDCRRIPRGRVRCVMQARRG</sequence>
<dbReference type="Proteomes" id="UP000287651">
    <property type="component" value="Unassembled WGS sequence"/>
</dbReference>
<comment type="caution">
    <text evidence="1">The sequence shown here is derived from an EMBL/GenBank/DDBJ whole genome shotgun (WGS) entry which is preliminary data.</text>
</comment>
<evidence type="ECO:0000313" key="2">
    <source>
        <dbReference type="Proteomes" id="UP000287651"/>
    </source>
</evidence>
<evidence type="ECO:0000313" key="1">
    <source>
        <dbReference type="EMBL" id="RRT81131.1"/>
    </source>
</evidence>
<gene>
    <name evidence="1" type="ORF">B296_00017341</name>
</gene>
<name>A0A427AY16_ENSVE</name>
<reference evidence="1 2" key="1">
    <citation type="journal article" date="2014" name="Agronomy (Basel)">
        <title>A Draft Genome Sequence for Ensete ventricosum, the Drought-Tolerant Tree Against Hunger.</title>
        <authorList>
            <person name="Harrison J."/>
            <person name="Moore K.A."/>
            <person name="Paszkiewicz K."/>
            <person name="Jones T."/>
            <person name="Grant M."/>
            <person name="Ambacheew D."/>
            <person name="Muzemil S."/>
            <person name="Studholme D.J."/>
        </authorList>
    </citation>
    <scope>NUCLEOTIDE SEQUENCE [LARGE SCALE GENOMIC DNA]</scope>
</reference>
<organism evidence="1 2">
    <name type="scientific">Ensete ventricosum</name>
    <name type="common">Abyssinian banana</name>
    <name type="synonym">Musa ensete</name>
    <dbReference type="NCBI Taxonomy" id="4639"/>
    <lineage>
        <taxon>Eukaryota</taxon>
        <taxon>Viridiplantae</taxon>
        <taxon>Streptophyta</taxon>
        <taxon>Embryophyta</taxon>
        <taxon>Tracheophyta</taxon>
        <taxon>Spermatophyta</taxon>
        <taxon>Magnoliopsida</taxon>
        <taxon>Liliopsida</taxon>
        <taxon>Zingiberales</taxon>
        <taxon>Musaceae</taxon>
        <taxon>Ensete</taxon>
    </lineage>
</organism>
<dbReference type="EMBL" id="AMZH03000984">
    <property type="protein sequence ID" value="RRT81131.1"/>
    <property type="molecule type" value="Genomic_DNA"/>
</dbReference>
<accession>A0A427AY16</accession>
<dbReference type="AlphaFoldDB" id="A0A427AY16"/>
<proteinExistence type="predicted"/>